<evidence type="ECO:0000256" key="3">
    <source>
        <dbReference type="ARBA" id="ARBA00022475"/>
    </source>
</evidence>
<dbReference type="Proteomes" id="UP001232992">
    <property type="component" value="Unassembled WGS sequence"/>
</dbReference>
<evidence type="ECO:0000256" key="14">
    <source>
        <dbReference type="ARBA" id="ARBA00023264"/>
    </source>
</evidence>
<feature type="transmembrane region" description="Helical" evidence="15">
    <location>
        <begin position="44"/>
        <end position="61"/>
    </location>
</feature>
<evidence type="ECO:0000313" key="17">
    <source>
        <dbReference type="Proteomes" id="UP001232992"/>
    </source>
</evidence>
<keyword evidence="4" id="KW-0444">Lipid biosynthesis</keyword>
<keyword evidence="13" id="KW-0594">Phospholipid biosynthesis</keyword>
<evidence type="ECO:0000313" key="16">
    <source>
        <dbReference type="EMBL" id="MDJ1184119.1"/>
    </source>
</evidence>
<keyword evidence="7" id="KW-0547">Nucleotide-binding</keyword>
<comment type="subcellular location">
    <subcellularLocation>
        <location evidence="1">Cell membrane</location>
        <topology evidence="1">Multi-pass membrane protein</topology>
    </subcellularLocation>
</comment>
<evidence type="ECO:0000256" key="7">
    <source>
        <dbReference type="ARBA" id="ARBA00022741"/>
    </source>
</evidence>
<comment type="similarity">
    <text evidence="2">Belongs to the bacterial diacylglycerol kinase family.</text>
</comment>
<keyword evidence="8 16" id="KW-0418">Kinase</keyword>
<keyword evidence="17" id="KW-1185">Reference proteome</keyword>
<evidence type="ECO:0000256" key="13">
    <source>
        <dbReference type="ARBA" id="ARBA00023209"/>
    </source>
</evidence>
<accession>A0ABT7BY43</accession>
<evidence type="ECO:0000256" key="6">
    <source>
        <dbReference type="ARBA" id="ARBA00022692"/>
    </source>
</evidence>
<dbReference type="PROSITE" id="PS01069">
    <property type="entry name" value="DAGK_PROKAR"/>
    <property type="match status" value="1"/>
</dbReference>
<feature type="transmembrane region" description="Helical" evidence="15">
    <location>
        <begin position="111"/>
        <end position="131"/>
    </location>
</feature>
<evidence type="ECO:0000256" key="2">
    <source>
        <dbReference type="ARBA" id="ARBA00005967"/>
    </source>
</evidence>
<proteinExistence type="inferred from homology"/>
<dbReference type="PANTHER" id="PTHR34299:SF1">
    <property type="entry name" value="DIACYLGLYCEROL KINASE"/>
    <property type="match status" value="1"/>
</dbReference>
<dbReference type="InterPro" id="IPR033717">
    <property type="entry name" value="UDPK"/>
</dbReference>
<evidence type="ECO:0000256" key="12">
    <source>
        <dbReference type="ARBA" id="ARBA00023136"/>
    </source>
</evidence>
<evidence type="ECO:0000256" key="9">
    <source>
        <dbReference type="ARBA" id="ARBA00022840"/>
    </source>
</evidence>
<keyword evidence="5" id="KW-0808">Transferase</keyword>
<keyword evidence="14" id="KW-1208">Phospholipid metabolism</keyword>
<dbReference type="GO" id="GO:0016301">
    <property type="term" value="F:kinase activity"/>
    <property type="evidence" value="ECO:0007669"/>
    <property type="project" value="UniProtKB-KW"/>
</dbReference>
<dbReference type="InterPro" id="IPR000829">
    <property type="entry name" value="DAGK"/>
</dbReference>
<reference evidence="16 17" key="1">
    <citation type="submission" date="2023-01" db="EMBL/GenBank/DDBJ databases">
        <title>Novel diversity within Roseofilum (Cyanobacteria; Desertifilaceae) from marine benthic mats with descriptions of four novel species.</title>
        <authorList>
            <person name="Wang Y."/>
            <person name="Berthold D.E."/>
            <person name="Hu J."/>
            <person name="Lefler F.W."/>
            <person name="Laughinghouse H.D. IV."/>
        </authorList>
    </citation>
    <scope>NUCLEOTIDE SEQUENCE [LARGE SCALE GENOMIC DNA]</scope>
    <source>
        <strain evidence="16 17">BLCC-M143</strain>
    </source>
</reference>
<evidence type="ECO:0000256" key="4">
    <source>
        <dbReference type="ARBA" id="ARBA00022516"/>
    </source>
</evidence>
<feature type="transmembrane region" description="Helical" evidence="15">
    <location>
        <begin position="68"/>
        <end position="88"/>
    </location>
</feature>
<dbReference type="EMBL" id="JAQOSQ010000012">
    <property type="protein sequence ID" value="MDJ1184119.1"/>
    <property type="molecule type" value="Genomic_DNA"/>
</dbReference>
<evidence type="ECO:0000256" key="8">
    <source>
        <dbReference type="ARBA" id="ARBA00022777"/>
    </source>
</evidence>
<dbReference type="CDD" id="cd14265">
    <property type="entry name" value="UDPK_IM_like"/>
    <property type="match status" value="1"/>
</dbReference>
<dbReference type="PANTHER" id="PTHR34299">
    <property type="entry name" value="DIACYLGLYCEROL KINASE"/>
    <property type="match status" value="1"/>
</dbReference>
<sequence length="139" mass="14843">MPQPPSNPRAVNRDCSWRVAENLLTSFQYAWAGVSYAFRTQRNFRIHVALGCIVAIASAILRVSAIEAAILAIVICLVLVLELLNTALESVVDLTVQQTYHELAKVAKDCAAGAVLIAAISSLIVGASIFVPRLAAILA</sequence>
<organism evidence="16 17">
    <name type="scientific">Roseofilum casamattae BLCC-M143</name>
    <dbReference type="NCBI Taxonomy" id="3022442"/>
    <lineage>
        <taxon>Bacteria</taxon>
        <taxon>Bacillati</taxon>
        <taxon>Cyanobacteriota</taxon>
        <taxon>Cyanophyceae</taxon>
        <taxon>Desertifilales</taxon>
        <taxon>Desertifilaceae</taxon>
        <taxon>Roseofilum</taxon>
        <taxon>Roseofilum casamattae</taxon>
    </lineage>
</organism>
<evidence type="ECO:0000256" key="5">
    <source>
        <dbReference type="ARBA" id="ARBA00022679"/>
    </source>
</evidence>
<keyword evidence="6 15" id="KW-0812">Transmembrane</keyword>
<evidence type="ECO:0000256" key="15">
    <source>
        <dbReference type="SAM" id="Phobius"/>
    </source>
</evidence>
<dbReference type="Pfam" id="PF01219">
    <property type="entry name" value="DAGK_prokar"/>
    <property type="match status" value="1"/>
</dbReference>
<evidence type="ECO:0000256" key="1">
    <source>
        <dbReference type="ARBA" id="ARBA00004651"/>
    </source>
</evidence>
<evidence type="ECO:0000256" key="10">
    <source>
        <dbReference type="ARBA" id="ARBA00022989"/>
    </source>
</evidence>
<keyword evidence="3" id="KW-1003">Cell membrane</keyword>
<keyword evidence="10 15" id="KW-1133">Transmembrane helix</keyword>
<comment type="caution">
    <text evidence="16">The sequence shown here is derived from an EMBL/GenBank/DDBJ whole genome shotgun (WGS) entry which is preliminary data.</text>
</comment>
<gene>
    <name evidence="16" type="ORF">PMH09_13080</name>
</gene>
<protein>
    <submittedName>
        <fullName evidence="16">Diacylglycerol kinase family protein</fullName>
    </submittedName>
</protein>
<evidence type="ECO:0000256" key="11">
    <source>
        <dbReference type="ARBA" id="ARBA00023098"/>
    </source>
</evidence>
<dbReference type="Gene3D" id="1.10.287.3610">
    <property type="match status" value="1"/>
</dbReference>
<keyword evidence="12 15" id="KW-0472">Membrane</keyword>
<keyword evidence="9" id="KW-0067">ATP-binding</keyword>
<name>A0ABT7BY43_9CYAN</name>
<dbReference type="InterPro" id="IPR036945">
    <property type="entry name" value="DAGK_sf"/>
</dbReference>
<keyword evidence="11" id="KW-0443">Lipid metabolism</keyword>